<evidence type="ECO:0000313" key="2">
    <source>
        <dbReference type="Proteomes" id="UP000051673"/>
    </source>
</evidence>
<organism evidence="1 2">
    <name type="scientific">Weissella minor</name>
    <dbReference type="NCBI Taxonomy" id="1620"/>
    <lineage>
        <taxon>Bacteria</taxon>
        <taxon>Bacillati</taxon>
        <taxon>Bacillota</taxon>
        <taxon>Bacilli</taxon>
        <taxon>Lactobacillales</taxon>
        <taxon>Lactobacillaceae</taxon>
        <taxon>Weissella</taxon>
    </lineage>
</organism>
<keyword evidence="2" id="KW-1185">Reference proteome</keyword>
<evidence type="ECO:0000313" key="1">
    <source>
        <dbReference type="EMBL" id="KRN77530.1"/>
    </source>
</evidence>
<dbReference type="EMBL" id="JQCD01000018">
    <property type="protein sequence ID" value="KRN77530.1"/>
    <property type="molecule type" value="Genomic_DNA"/>
</dbReference>
<protein>
    <recommendedName>
        <fullName evidence="3">YueI protein</fullName>
    </recommendedName>
</protein>
<dbReference type="Proteomes" id="UP000051673">
    <property type="component" value="Unassembled WGS sequence"/>
</dbReference>
<gene>
    <name evidence="1" type="ORF">IV67_GL001588</name>
</gene>
<dbReference type="RefSeq" id="WP_057786672.1">
    <property type="nucleotide sequence ID" value="NZ_JQCD01000018.1"/>
</dbReference>
<dbReference type="InterPro" id="IPR012543">
    <property type="entry name" value="DUF1694"/>
</dbReference>
<proteinExistence type="predicted"/>
<dbReference type="Pfam" id="PF07997">
    <property type="entry name" value="DUF1694"/>
    <property type="match status" value="1"/>
</dbReference>
<accession>A0A0R2JSD3</accession>
<dbReference type="Gene3D" id="3.30.1330.30">
    <property type="match status" value="1"/>
</dbReference>
<comment type="caution">
    <text evidence="1">The sequence shown here is derived from an EMBL/GenBank/DDBJ whole genome shotgun (WGS) entry which is preliminary data.</text>
</comment>
<evidence type="ECO:0008006" key="3">
    <source>
        <dbReference type="Google" id="ProtNLM"/>
    </source>
</evidence>
<dbReference type="AlphaFoldDB" id="A0A0R2JSD3"/>
<dbReference type="InterPro" id="IPR029064">
    <property type="entry name" value="Ribosomal_eL30-like_sf"/>
</dbReference>
<dbReference type="SUPFAM" id="SSF160515">
    <property type="entry name" value="YueI-like"/>
    <property type="match status" value="1"/>
</dbReference>
<dbReference type="PATRIC" id="fig|1620.3.peg.1623"/>
<name>A0A0R2JSD3_9LACO</name>
<dbReference type="PIRSF" id="PIRSF034303">
    <property type="entry name" value="DUF1694"/>
    <property type="match status" value="1"/>
</dbReference>
<dbReference type="STRING" id="1620.IV67_GL001588"/>
<reference evidence="1 2" key="1">
    <citation type="journal article" date="2015" name="Genome Announc.">
        <title>Expanding the biotechnology potential of lactobacilli through comparative genomics of 213 strains and associated genera.</title>
        <authorList>
            <person name="Sun Z."/>
            <person name="Harris H.M."/>
            <person name="McCann A."/>
            <person name="Guo C."/>
            <person name="Argimon S."/>
            <person name="Zhang W."/>
            <person name="Yang X."/>
            <person name="Jeffery I.B."/>
            <person name="Cooney J.C."/>
            <person name="Kagawa T.F."/>
            <person name="Liu W."/>
            <person name="Song Y."/>
            <person name="Salvetti E."/>
            <person name="Wrobel A."/>
            <person name="Rasinkangas P."/>
            <person name="Parkhill J."/>
            <person name="Rea M.C."/>
            <person name="O'Sullivan O."/>
            <person name="Ritari J."/>
            <person name="Douillard F.P."/>
            <person name="Paul Ross R."/>
            <person name="Yang R."/>
            <person name="Briner A.E."/>
            <person name="Felis G.E."/>
            <person name="de Vos W.M."/>
            <person name="Barrangou R."/>
            <person name="Klaenhammer T.R."/>
            <person name="Caufield P.W."/>
            <person name="Cui Y."/>
            <person name="Zhang H."/>
            <person name="O'Toole P.W."/>
        </authorList>
    </citation>
    <scope>NUCLEOTIDE SEQUENCE [LARGE SCALE GENOMIC DNA]</scope>
    <source>
        <strain evidence="1 2">DSM 20014</strain>
    </source>
</reference>
<dbReference type="OrthoDB" id="95278at2"/>
<sequence>MTEIDPHLQNAVFGTPEVNPDEQHHYLGTFRERVYMTQRIDSLGNDRFQTIWKQILTDHADGVLLLNGVLDTEDLNPFMQLAQHQQVEFRLVSDPQLMKTDLGIVYTADHAVHVEQIEIEQVPEKEAPVAATPKAKKQSWFSKLF</sequence>